<evidence type="ECO:0000313" key="1">
    <source>
        <dbReference type="EMBL" id="KAI3814092.1"/>
    </source>
</evidence>
<dbReference type="Proteomes" id="UP001056120">
    <property type="component" value="Linkage Group LG06"/>
</dbReference>
<gene>
    <name evidence="1" type="ORF">L1987_18837</name>
</gene>
<reference evidence="2" key="1">
    <citation type="journal article" date="2022" name="Mol. Ecol. Resour.">
        <title>The genomes of chicory, endive, great burdock and yacon provide insights into Asteraceae palaeo-polyploidization history and plant inulin production.</title>
        <authorList>
            <person name="Fan W."/>
            <person name="Wang S."/>
            <person name="Wang H."/>
            <person name="Wang A."/>
            <person name="Jiang F."/>
            <person name="Liu H."/>
            <person name="Zhao H."/>
            <person name="Xu D."/>
            <person name="Zhang Y."/>
        </authorList>
    </citation>
    <scope>NUCLEOTIDE SEQUENCE [LARGE SCALE GENOMIC DNA]</scope>
    <source>
        <strain evidence="2">cv. Yunnan</strain>
    </source>
</reference>
<accession>A0ACB9J4B4</accession>
<sequence>MKTFTKLQNIIEENIFRLDPTTFIPISLRSSNVNNGKTSSSTSYPIQNPHLKIQNSKFSRSLSKKREPLNP</sequence>
<protein>
    <submittedName>
        <fullName evidence="1">Uncharacterized protein</fullName>
    </submittedName>
</protein>
<evidence type="ECO:0000313" key="2">
    <source>
        <dbReference type="Proteomes" id="UP001056120"/>
    </source>
</evidence>
<name>A0ACB9J4B4_9ASTR</name>
<reference evidence="1 2" key="2">
    <citation type="journal article" date="2022" name="Mol. Ecol. Resour.">
        <title>The genomes of chicory, endive, great burdock and yacon provide insights into Asteraceae paleo-polyploidization history and plant inulin production.</title>
        <authorList>
            <person name="Fan W."/>
            <person name="Wang S."/>
            <person name="Wang H."/>
            <person name="Wang A."/>
            <person name="Jiang F."/>
            <person name="Liu H."/>
            <person name="Zhao H."/>
            <person name="Xu D."/>
            <person name="Zhang Y."/>
        </authorList>
    </citation>
    <scope>NUCLEOTIDE SEQUENCE [LARGE SCALE GENOMIC DNA]</scope>
    <source>
        <strain evidence="2">cv. Yunnan</strain>
        <tissue evidence="1">Leaves</tissue>
    </source>
</reference>
<keyword evidence="2" id="KW-1185">Reference proteome</keyword>
<organism evidence="1 2">
    <name type="scientific">Smallanthus sonchifolius</name>
    <dbReference type="NCBI Taxonomy" id="185202"/>
    <lineage>
        <taxon>Eukaryota</taxon>
        <taxon>Viridiplantae</taxon>
        <taxon>Streptophyta</taxon>
        <taxon>Embryophyta</taxon>
        <taxon>Tracheophyta</taxon>
        <taxon>Spermatophyta</taxon>
        <taxon>Magnoliopsida</taxon>
        <taxon>eudicotyledons</taxon>
        <taxon>Gunneridae</taxon>
        <taxon>Pentapetalae</taxon>
        <taxon>asterids</taxon>
        <taxon>campanulids</taxon>
        <taxon>Asterales</taxon>
        <taxon>Asteraceae</taxon>
        <taxon>Asteroideae</taxon>
        <taxon>Heliantheae alliance</taxon>
        <taxon>Millerieae</taxon>
        <taxon>Smallanthus</taxon>
    </lineage>
</organism>
<dbReference type="EMBL" id="CM042023">
    <property type="protein sequence ID" value="KAI3814092.1"/>
    <property type="molecule type" value="Genomic_DNA"/>
</dbReference>
<comment type="caution">
    <text evidence="1">The sequence shown here is derived from an EMBL/GenBank/DDBJ whole genome shotgun (WGS) entry which is preliminary data.</text>
</comment>
<proteinExistence type="predicted"/>